<dbReference type="AlphaFoldDB" id="I4B0J6"/>
<dbReference type="PATRIC" id="fig|869212.3.peg.99"/>
<dbReference type="EMBL" id="CP002959">
    <property type="protein sequence ID" value="AFM10803.1"/>
    <property type="molecule type" value="Genomic_DNA"/>
</dbReference>
<dbReference type="HOGENOM" id="CLU_1239696_0_0_12"/>
<protein>
    <submittedName>
        <fullName evidence="2">Uncharacterized protein</fullName>
    </submittedName>
</protein>
<name>I4B0J6_TURPD</name>
<dbReference type="KEGG" id="tpx:Turpa_0141"/>
<sequence>MLRDLSLDFAQAFRFSDAVALLDKTGVFYNRQTPDKPEDLVASEVEAATSSAKKSKEKAATMAKLYNEGGVFLVIVEQNTESSMKGTDFVAHAVKRYPGLAESDFVILTHRLDAVPQRAHGFPVLEKPLRAAQIRQIVSAKIKQAQDMVDLQERVANERSSPAAKAETAPKPARKGLRDLLKINRSGDAEAAVEAPEKKPVRKPRKTAQAATAKKKPRTTAKK</sequence>
<gene>
    <name evidence="2" type="ordered locus">Turpa_0141</name>
</gene>
<evidence type="ECO:0000313" key="3">
    <source>
        <dbReference type="Proteomes" id="UP000006048"/>
    </source>
</evidence>
<feature type="compositionally biased region" description="Low complexity" evidence="1">
    <location>
        <begin position="162"/>
        <end position="171"/>
    </location>
</feature>
<feature type="compositionally biased region" description="Basic and acidic residues" evidence="1">
    <location>
        <begin position="176"/>
        <end position="188"/>
    </location>
</feature>
<dbReference type="Proteomes" id="UP000006048">
    <property type="component" value="Chromosome"/>
</dbReference>
<feature type="region of interest" description="Disordered" evidence="1">
    <location>
        <begin position="155"/>
        <end position="223"/>
    </location>
</feature>
<evidence type="ECO:0000313" key="2">
    <source>
        <dbReference type="EMBL" id="AFM10803.1"/>
    </source>
</evidence>
<organism evidence="2 3">
    <name type="scientific">Turneriella parva (strain ATCC BAA-1111 / DSM 21527 / NCTC 11395 / H)</name>
    <name type="common">Leptospira parva</name>
    <dbReference type="NCBI Taxonomy" id="869212"/>
    <lineage>
        <taxon>Bacteria</taxon>
        <taxon>Pseudomonadati</taxon>
        <taxon>Spirochaetota</taxon>
        <taxon>Spirochaetia</taxon>
        <taxon>Leptospirales</taxon>
        <taxon>Leptospiraceae</taxon>
        <taxon>Turneriella</taxon>
    </lineage>
</organism>
<dbReference type="STRING" id="869212.Turpa_0141"/>
<proteinExistence type="predicted"/>
<feature type="compositionally biased region" description="Basic residues" evidence="1">
    <location>
        <begin position="213"/>
        <end position="223"/>
    </location>
</feature>
<accession>I4B0J6</accession>
<keyword evidence="3" id="KW-1185">Reference proteome</keyword>
<reference evidence="2 3" key="1">
    <citation type="submission" date="2012-06" db="EMBL/GenBank/DDBJ databases">
        <title>The complete chromosome of genome of Turneriella parva DSM 21527.</title>
        <authorList>
            <consortium name="US DOE Joint Genome Institute (JGI-PGF)"/>
            <person name="Lucas S."/>
            <person name="Han J."/>
            <person name="Lapidus A."/>
            <person name="Bruce D."/>
            <person name="Goodwin L."/>
            <person name="Pitluck S."/>
            <person name="Peters L."/>
            <person name="Kyrpides N."/>
            <person name="Mavromatis K."/>
            <person name="Ivanova N."/>
            <person name="Mikhailova N."/>
            <person name="Chertkov O."/>
            <person name="Detter J.C."/>
            <person name="Tapia R."/>
            <person name="Han C."/>
            <person name="Land M."/>
            <person name="Hauser L."/>
            <person name="Markowitz V."/>
            <person name="Cheng J.-F."/>
            <person name="Hugenholtz P."/>
            <person name="Woyke T."/>
            <person name="Wu D."/>
            <person name="Gronow S."/>
            <person name="Wellnitz S."/>
            <person name="Brambilla E."/>
            <person name="Klenk H.-P."/>
            <person name="Eisen J.A."/>
        </authorList>
    </citation>
    <scope>NUCLEOTIDE SEQUENCE [LARGE SCALE GENOMIC DNA]</scope>
    <source>
        <strain evidence="3">ATCC BAA-1111 / DSM 21527 / NCTC 11395 / H</strain>
    </source>
</reference>
<evidence type="ECO:0000256" key="1">
    <source>
        <dbReference type="SAM" id="MobiDB-lite"/>
    </source>
</evidence>